<keyword evidence="15 19" id="KW-0472">Membrane</keyword>
<feature type="transmembrane region" description="Helical" evidence="19">
    <location>
        <begin position="146"/>
        <end position="167"/>
    </location>
</feature>
<keyword evidence="11 19" id="KW-1133">Transmembrane helix</keyword>
<dbReference type="PIRSF" id="PIRSF038885">
    <property type="entry name" value="COB"/>
    <property type="match status" value="1"/>
</dbReference>
<evidence type="ECO:0000256" key="6">
    <source>
        <dbReference type="ARBA" id="ARBA00022660"/>
    </source>
</evidence>
<keyword evidence="6 19" id="KW-0679">Respiratory chain</keyword>
<evidence type="ECO:0000259" key="21">
    <source>
        <dbReference type="PROSITE" id="PS51003"/>
    </source>
</evidence>
<dbReference type="InterPro" id="IPR016174">
    <property type="entry name" value="Di-haem_cyt_TM"/>
</dbReference>
<dbReference type="EMBL" id="MN259072">
    <property type="protein sequence ID" value="QEQ13435.1"/>
    <property type="molecule type" value="Genomic_DNA"/>
</dbReference>
<feature type="binding site" description="axial binding residue" evidence="18">
    <location>
        <position position="183"/>
    </location>
    <ligand>
        <name>heme b</name>
        <dbReference type="ChEBI" id="CHEBI:60344"/>
        <label>b562</label>
    </ligand>
    <ligandPart>
        <name>Fe</name>
        <dbReference type="ChEBI" id="CHEBI:18248"/>
    </ligandPart>
</feature>
<dbReference type="PANTHER" id="PTHR19271">
    <property type="entry name" value="CYTOCHROME B"/>
    <property type="match status" value="1"/>
</dbReference>
<dbReference type="Pfam" id="PF00033">
    <property type="entry name" value="Cytochrome_B"/>
    <property type="match status" value="1"/>
</dbReference>
<feature type="transmembrane region" description="Helical" evidence="19">
    <location>
        <begin position="351"/>
        <end position="373"/>
    </location>
</feature>
<evidence type="ECO:0000256" key="16">
    <source>
        <dbReference type="ARBA" id="ARBA00061233"/>
    </source>
</evidence>
<evidence type="ECO:0000313" key="22">
    <source>
        <dbReference type="EMBL" id="ADM35734.1"/>
    </source>
</evidence>
<evidence type="ECO:0000256" key="17">
    <source>
        <dbReference type="PIRSR" id="PIRSR038885-1"/>
    </source>
</evidence>
<evidence type="ECO:0000256" key="11">
    <source>
        <dbReference type="ARBA" id="ARBA00022989"/>
    </source>
</evidence>
<feature type="transmembrane region" description="Helical" evidence="19">
    <location>
        <begin position="230"/>
        <end position="251"/>
    </location>
</feature>
<comment type="cofactor">
    <cofactor evidence="18">
        <name>heme</name>
        <dbReference type="ChEBI" id="CHEBI:30413"/>
    </cofactor>
    <text evidence="18">Binds 2 heme groups non-covalently.</text>
</comment>
<proteinExistence type="inferred from homology"/>
<dbReference type="InterPro" id="IPR048260">
    <property type="entry name" value="Cytochrome_b_C_euk/bac"/>
</dbReference>
<evidence type="ECO:0000313" key="23">
    <source>
        <dbReference type="EMBL" id="QEQ13435.1"/>
    </source>
</evidence>
<keyword evidence="9" id="KW-0999">Mitochondrion inner membrane</keyword>
<keyword evidence="12 18" id="KW-0408">Iron</keyword>
<evidence type="ECO:0000256" key="7">
    <source>
        <dbReference type="ARBA" id="ARBA00022692"/>
    </source>
</evidence>
<dbReference type="SUPFAM" id="SSF81648">
    <property type="entry name" value="a domain/subunit of cytochrome bc1 complex (Ubiquinol-cytochrome c reductase)"/>
    <property type="match status" value="1"/>
</dbReference>
<dbReference type="GO" id="GO:0005743">
    <property type="term" value="C:mitochondrial inner membrane"/>
    <property type="evidence" value="ECO:0007669"/>
    <property type="project" value="UniProtKB-SubCell"/>
</dbReference>
<dbReference type="InterPro" id="IPR005798">
    <property type="entry name" value="Cyt_b/b6_C"/>
</dbReference>
<evidence type="ECO:0000256" key="2">
    <source>
        <dbReference type="ARBA" id="ARBA00004448"/>
    </source>
</evidence>
<evidence type="ECO:0000256" key="14">
    <source>
        <dbReference type="ARBA" id="ARBA00023128"/>
    </source>
</evidence>
<dbReference type="InterPro" id="IPR036150">
    <property type="entry name" value="Cyt_b/b6_C_sf"/>
</dbReference>
<feature type="binding site" evidence="17">
    <location>
        <position position="202"/>
    </location>
    <ligand>
        <name>a ubiquinone</name>
        <dbReference type="ChEBI" id="CHEBI:16389"/>
    </ligand>
</feature>
<dbReference type="EMBL" id="HM991335">
    <property type="protein sequence ID" value="ADM35734.1"/>
    <property type="molecule type" value="Genomic_DNA"/>
</dbReference>
<comment type="subcellular location">
    <subcellularLocation>
        <location evidence="2">Mitochondrion inner membrane</location>
        <topology evidence="2">Multi-pass membrane protein</topology>
    </subcellularLocation>
</comment>
<dbReference type="GO" id="GO:0008121">
    <property type="term" value="F:quinol-cytochrome-c reductase activity"/>
    <property type="evidence" value="ECO:0007669"/>
    <property type="project" value="InterPro"/>
</dbReference>
<evidence type="ECO:0000256" key="15">
    <source>
        <dbReference type="ARBA" id="ARBA00023136"/>
    </source>
</evidence>
<dbReference type="InterPro" id="IPR048259">
    <property type="entry name" value="Cytochrome_b_N_euk/bac"/>
</dbReference>
<dbReference type="FunFam" id="1.20.810.10:FF:000002">
    <property type="entry name" value="Cytochrome b"/>
    <property type="match status" value="1"/>
</dbReference>
<evidence type="ECO:0000256" key="3">
    <source>
        <dbReference type="ARBA" id="ARBA00013531"/>
    </source>
</evidence>
<comment type="similarity">
    <text evidence="16 19">Belongs to the cytochrome b family.</text>
</comment>
<keyword evidence="8 18" id="KW-0479">Metal-binding</keyword>
<feature type="transmembrane region" description="Helical" evidence="19">
    <location>
        <begin position="289"/>
        <end position="308"/>
    </location>
</feature>
<keyword evidence="13" id="KW-0830">Ubiquinone</keyword>
<keyword evidence="7 19" id="KW-0812">Transmembrane</keyword>
<feature type="binding site" description="axial binding residue" evidence="18">
    <location>
        <position position="197"/>
    </location>
    <ligand>
        <name>heme b</name>
        <dbReference type="ChEBI" id="CHEBI:60344"/>
        <label>b566</label>
    </ligand>
    <ligandPart>
        <name>Fe</name>
        <dbReference type="ChEBI" id="CHEBI:18248"/>
    </ligandPart>
</feature>
<sequence>MAPNIRKSHPLIKIINNSFIDLPTPSNISSLWNFGSLLGVCLIAQIITGLFLAMHYTADTSMAFSSVAHICRDVNYGWLIRNLHANGASFFFICIYLHIGRGLYYGSFLYKETWNIGVILLFLVMATAFVGYVLPWGQMSFWGATVITNLLSAIPYIGNVLVQWIWGGFSVDNATLTRFFAFHFLLPFIIAGASILHLLFLHETGSTNPTGLNSDPDKVPFHPYFSYKDLLGFLIMLTALTLLAMFSPNLLGDPDNFTPANPLVTPPHIKPEWYFLFAYAILRSIPNKLGGVLALVLSILILALMPLLHTSKQRSLMFRPFTQIMFWALVADTLILTWIGGQPVEDPYTMIGQLASVIYFSIFIIMFPLMGWVENKLLNW</sequence>
<dbReference type="PROSITE" id="PS51003">
    <property type="entry name" value="CYTB_CTER"/>
    <property type="match status" value="1"/>
</dbReference>
<feature type="transmembrane region" description="Helical" evidence="19">
    <location>
        <begin position="31"/>
        <end position="57"/>
    </location>
</feature>
<reference evidence="23" key="2">
    <citation type="journal article" date="2019" name="PLoS ONE">
        <title>Xenopus fraseri: Mr. Fraser, where did your frog come from?</title>
        <authorList>
            <person name="Evans B.J."/>
            <person name="Gansauge M.T."/>
            <person name="Stanley E.L."/>
            <person name="Furman B.L.S."/>
            <person name="Cauret C.M.S."/>
            <person name="Ofori-Boateng C."/>
            <person name="Gvozdik V."/>
            <person name="Streicher J.W."/>
            <person name="Greenbaum E."/>
            <person name="Tinsley R.C."/>
            <person name="Meyer M."/>
            <person name="Blackburn D.C."/>
        </authorList>
    </citation>
    <scope>NUCLEOTIDE SEQUENCE</scope>
    <source>
        <strain evidence="24">G9092_MZUF_16294</strain>
        <strain evidence="23">R7947_kml_5</strain>
    </source>
</reference>
<keyword evidence="14 19" id="KW-0496">Mitochondrion</keyword>
<dbReference type="GO" id="GO:0046872">
    <property type="term" value="F:metal ion binding"/>
    <property type="evidence" value="ECO:0007669"/>
    <property type="project" value="UniProtKB-UniRule"/>
</dbReference>
<accession>F6KDE7</accession>
<dbReference type="PROSITE" id="PS51002">
    <property type="entry name" value="CYTB_NTER"/>
    <property type="match status" value="1"/>
</dbReference>
<feature type="domain" description="Cytochrome b/b6 C-terminal region profile" evidence="21">
    <location>
        <begin position="211"/>
        <end position="380"/>
    </location>
</feature>
<evidence type="ECO:0000256" key="9">
    <source>
        <dbReference type="ARBA" id="ARBA00022792"/>
    </source>
</evidence>
<keyword evidence="10 19" id="KW-0249">Electron transport</keyword>
<dbReference type="CDD" id="cd00290">
    <property type="entry name" value="cytochrome_b_C"/>
    <property type="match status" value="1"/>
</dbReference>
<dbReference type="GO" id="GO:0006122">
    <property type="term" value="P:mitochondrial electron transport, ubiquinol to cytochrome c"/>
    <property type="evidence" value="ECO:0007669"/>
    <property type="project" value="TreeGrafter"/>
</dbReference>
<protein>
    <recommendedName>
        <fullName evidence="3 19">Cytochrome b</fullName>
    </recommendedName>
</protein>
<name>F6KDE7_XENLA</name>
<feature type="binding site" description="axial binding residue" evidence="18">
    <location>
        <position position="98"/>
    </location>
    <ligand>
        <name>heme b</name>
        <dbReference type="ChEBI" id="CHEBI:60344"/>
        <label>b566</label>
    </ligand>
    <ligandPart>
        <name>Fe</name>
        <dbReference type="ChEBI" id="CHEBI:18248"/>
    </ligandPart>
</feature>
<dbReference type="PANTHER" id="PTHR19271:SF16">
    <property type="entry name" value="CYTOCHROME B"/>
    <property type="match status" value="1"/>
</dbReference>
<gene>
    <name evidence="22" type="primary">cob</name>
    <name evidence="23" type="synonym">CYTB</name>
</gene>
<feature type="domain" description="Cytochrome b/b6 N-terminal region profile" evidence="20">
    <location>
        <begin position="1"/>
        <end position="210"/>
    </location>
</feature>
<organism evidence="22">
    <name type="scientific">Xenopus laevis</name>
    <name type="common">African clawed frog</name>
    <dbReference type="NCBI Taxonomy" id="8355"/>
    <lineage>
        <taxon>Eukaryota</taxon>
        <taxon>Metazoa</taxon>
        <taxon>Chordata</taxon>
        <taxon>Craniata</taxon>
        <taxon>Vertebrata</taxon>
        <taxon>Euteleostomi</taxon>
        <taxon>Amphibia</taxon>
        <taxon>Batrachia</taxon>
        <taxon>Anura</taxon>
        <taxon>Pipoidea</taxon>
        <taxon>Pipidae</taxon>
        <taxon>Xenopodinae</taxon>
        <taxon>Xenopus</taxon>
        <taxon>Xenopus</taxon>
    </lineage>
</organism>
<feature type="transmembrane region" description="Helical" evidence="19">
    <location>
        <begin position="320"/>
        <end position="339"/>
    </location>
</feature>
<dbReference type="InterPro" id="IPR027387">
    <property type="entry name" value="Cytb/b6-like_sf"/>
</dbReference>
<geneLocation type="mitochondrion" evidence="22"/>
<feature type="transmembrane region" description="Helical" evidence="19">
    <location>
        <begin position="179"/>
        <end position="201"/>
    </location>
</feature>
<dbReference type="SUPFAM" id="SSF81342">
    <property type="entry name" value="Transmembrane di-heme cytochromes"/>
    <property type="match status" value="1"/>
</dbReference>
<comment type="cofactor">
    <cofactor evidence="19">
        <name>heme b</name>
        <dbReference type="ChEBI" id="CHEBI:60344"/>
    </cofactor>
    <text evidence="19">Binds 2 heme groups non-covalently.</text>
</comment>
<dbReference type="EMBL" id="MN259073">
    <property type="protein sequence ID" value="QEQ13448.1"/>
    <property type="molecule type" value="Genomic_DNA"/>
</dbReference>
<dbReference type="InterPro" id="IPR005797">
    <property type="entry name" value="Cyt_b/b6_N"/>
</dbReference>
<keyword evidence="4 19" id="KW-0813">Transport</keyword>
<evidence type="ECO:0000259" key="20">
    <source>
        <dbReference type="PROSITE" id="PS51002"/>
    </source>
</evidence>
<dbReference type="GO" id="GO:0016491">
    <property type="term" value="F:oxidoreductase activity"/>
    <property type="evidence" value="ECO:0007669"/>
    <property type="project" value="UniProtKB-UniRule"/>
</dbReference>
<evidence type="ECO:0000313" key="24">
    <source>
        <dbReference type="EMBL" id="QEQ13448.1"/>
    </source>
</evidence>
<dbReference type="CDD" id="cd00284">
    <property type="entry name" value="Cytochrome_b_N"/>
    <property type="match status" value="1"/>
</dbReference>
<feature type="binding site" description="axial binding residue" evidence="18">
    <location>
        <position position="84"/>
    </location>
    <ligand>
        <name>heme b</name>
        <dbReference type="ChEBI" id="CHEBI:60344"/>
        <label>b562</label>
    </ligand>
    <ligandPart>
        <name>Fe</name>
        <dbReference type="ChEBI" id="CHEBI:18248"/>
    </ligandPart>
</feature>
<feature type="transmembrane region" description="Helical" evidence="19">
    <location>
        <begin position="114"/>
        <end position="134"/>
    </location>
</feature>
<dbReference type="Gene3D" id="1.20.810.10">
    <property type="entry name" value="Cytochrome Bc1 Complex, Chain C"/>
    <property type="match status" value="1"/>
</dbReference>
<evidence type="ECO:0000256" key="1">
    <source>
        <dbReference type="ARBA" id="ARBA00002566"/>
    </source>
</evidence>
<dbReference type="GO" id="GO:0045275">
    <property type="term" value="C:respiratory chain complex III"/>
    <property type="evidence" value="ECO:0007669"/>
    <property type="project" value="InterPro"/>
</dbReference>
<evidence type="ECO:0000256" key="13">
    <source>
        <dbReference type="ARBA" id="ARBA00023075"/>
    </source>
</evidence>
<evidence type="ECO:0000256" key="12">
    <source>
        <dbReference type="ARBA" id="ARBA00023004"/>
    </source>
</evidence>
<evidence type="ECO:0000256" key="5">
    <source>
        <dbReference type="ARBA" id="ARBA00022617"/>
    </source>
</evidence>
<evidence type="ECO:0000256" key="19">
    <source>
        <dbReference type="RuleBase" id="RU362117"/>
    </source>
</evidence>
<dbReference type="AlphaFoldDB" id="F6KDE7"/>
<dbReference type="Pfam" id="PF00032">
    <property type="entry name" value="Cytochrom_B_C"/>
    <property type="match status" value="1"/>
</dbReference>
<comment type="function">
    <text evidence="1 19">Component of the ubiquinol-cytochrome c reductase complex (complex III or cytochrome b-c1 complex) that is part of the mitochondrial respiratory chain. The b-c1 complex mediates electron transfer from ubiquinol to cytochrome c. Contributes to the generation of a proton gradient across the mitochondrial membrane that is then used for ATP synthesis.</text>
</comment>
<dbReference type="InterPro" id="IPR030689">
    <property type="entry name" value="Cytochrome_b"/>
</dbReference>
<evidence type="ECO:0000256" key="8">
    <source>
        <dbReference type="ARBA" id="ARBA00022723"/>
    </source>
</evidence>
<evidence type="ECO:0000256" key="18">
    <source>
        <dbReference type="PIRSR" id="PIRSR038885-2"/>
    </source>
</evidence>
<evidence type="ECO:0000256" key="10">
    <source>
        <dbReference type="ARBA" id="ARBA00022982"/>
    </source>
</evidence>
<reference evidence="22" key="1">
    <citation type="journal article" date="2011" name="BMC Evol. Biol.">
        <title>Reversal to air-driven sound production revealed by a molecular phylogeny of tongueless frogs, family Pipidae.</title>
        <authorList>
            <person name="Irisarri I."/>
            <person name="Vences M."/>
            <person name="San Mauro D."/>
            <person name="Glaw F."/>
            <person name="Zardoya R."/>
        </authorList>
    </citation>
    <scope>NUCLEOTIDE SEQUENCE</scope>
</reference>
<feature type="transmembrane region" description="Helical" evidence="19">
    <location>
        <begin position="78"/>
        <end position="99"/>
    </location>
</feature>
<keyword evidence="5 18" id="KW-0349">Heme</keyword>
<evidence type="ECO:0000256" key="4">
    <source>
        <dbReference type="ARBA" id="ARBA00022448"/>
    </source>
</evidence>